<comment type="caution">
    <text evidence="2">The sequence shown here is derived from an EMBL/GenBank/DDBJ whole genome shotgun (WGS) entry which is preliminary data.</text>
</comment>
<keyword evidence="3" id="KW-1185">Reference proteome</keyword>
<feature type="compositionally biased region" description="Basic and acidic residues" evidence="1">
    <location>
        <begin position="44"/>
        <end position="53"/>
    </location>
</feature>
<evidence type="ECO:0000313" key="2">
    <source>
        <dbReference type="EMBL" id="KAI3431577.1"/>
    </source>
</evidence>
<dbReference type="AlphaFoldDB" id="A0A9D4TPZ6"/>
<dbReference type="Proteomes" id="UP001055712">
    <property type="component" value="Unassembled WGS sequence"/>
</dbReference>
<sequence>MQQQNQVHLSAADASFGGSSQPAAQQGHHNTEQAQPQQQQQHQSSEESEHKPAAPEPAAQAEQAAHCPTAAAGPEARSEDEDEDDEFDAELATWLTGKLSRLQPGAELTAESIKVLGRLLDDVTQRVLHEARQVSSSDAAEEMASTAAAAGPSAGNAASGAASVPLHERRGRQQPQPASALTSLDIHKACKRVLREPAGSHSHLLKQAWHLDKQSLKGIKRQKQAAACAAADDGGGGCVSKENMLQQQQQRATPML</sequence>
<reference evidence="2" key="1">
    <citation type="journal article" date="2019" name="Plant J.">
        <title>Chlorella vulgaris genome assembly and annotation reveals the molecular basis for metabolic acclimation to high light conditions.</title>
        <authorList>
            <person name="Cecchin M."/>
            <person name="Marcolungo L."/>
            <person name="Rossato M."/>
            <person name="Girolomoni L."/>
            <person name="Cosentino E."/>
            <person name="Cuine S."/>
            <person name="Li-Beisson Y."/>
            <person name="Delledonne M."/>
            <person name="Ballottari M."/>
        </authorList>
    </citation>
    <scope>NUCLEOTIDE SEQUENCE</scope>
    <source>
        <strain evidence="2">211/11P</strain>
    </source>
</reference>
<dbReference type="EMBL" id="SIDB01000006">
    <property type="protein sequence ID" value="KAI3431577.1"/>
    <property type="molecule type" value="Genomic_DNA"/>
</dbReference>
<feature type="compositionally biased region" description="Low complexity" evidence="1">
    <location>
        <begin position="135"/>
        <end position="163"/>
    </location>
</feature>
<reference evidence="2" key="2">
    <citation type="submission" date="2020-11" db="EMBL/GenBank/DDBJ databases">
        <authorList>
            <person name="Cecchin M."/>
            <person name="Marcolungo L."/>
            <person name="Rossato M."/>
            <person name="Girolomoni L."/>
            <person name="Cosentino E."/>
            <person name="Cuine S."/>
            <person name="Li-Beisson Y."/>
            <person name="Delledonne M."/>
            <person name="Ballottari M."/>
        </authorList>
    </citation>
    <scope>NUCLEOTIDE SEQUENCE</scope>
    <source>
        <strain evidence="2">211/11P</strain>
        <tissue evidence="2">Whole cell</tissue>
    </source>
</reference>
<evidence type="ECO:0000256" key="1">
    <source>
        <dbReference type="SAM" id="MobiDB-lite"/>
    </source>
</evidence>
<dbReference type="OrthoDB" id="514981at2759"/>
<name>A0A9D4TPZ6_CHLVU</name>
<feature type="compositionally biased region" description="Low complexity" evidence="1">
    <location>
        <begin position="56"/>
        <end position="72"/>
    </location>
</feature>
<evidence type="ECO:0000313" key="3">
    <source>
        <dbReference type="Proteomes" id="UP001055712"/>
    </source>
</evidence>
<feature type="region of interest" description="Disordered" evidence="1">
    <location>
        <begin position="131"/>
        <end position="180"/>
    </location>
</feature>
<protein>
    <submittedName>
        <fullName evidence="2">Uncharacterized protein</fullName>
    </submittedName>
</protein>
<accession>A0A9D4TPZ6</accession>
<feature type="compositionally biased region" description="Polar residues" evidence="1">
    <location>
        <begin position="17"/>
        <end position="28"/>
    </location>
</feature>
<feature type="region of interest" description="Disordered" evidence="1">
    <location>
        <begin position="1"/>
        <end position="91"/>
    </location>
</feature>
<proteinExistence type="predicted"/>
<feature type="compositionally biased region" description="Acidic residues" evidence="1">
    <location>
        <begin position="78"/>
        <end position="89"/>
    </location>
</feature>
<organism evidence="2 3">
    <name type="scientific">Chlorella vulgaris</name>
    <name type="common">Green alga</name>
    <dbReference type="NCBI Taxonomy" id="3077"/>
    <lineage>
        <taxon>Eukaryota</taxon>
        <taxon>Viridiplantae</taxon>
        <taxon>Chlorophyta</taxon>
        <taxon>core chlorophytes</taxon>
        <taxon>Trebouxiophyceae</taxon>
        <taxon>Chlorellales</taxon>
        <taxon>Chlorellaceae</taxon>
        <taxon>Chlorella clade</taxon>
        <taxon>Chlorella</taxon>
    </lineage>
</organism>
<gene>
    <name evidence="2" type="ORF">D9Q98_004627</name>
</gene>
<feature type="compositionally biased region" description="Low complexity" evidence="1">
    <location>
        <begin position="32"/>
        <end position="43"/>
    </location>
</feature>